<keyword evidence="3" id="KW-0539">Nucleus</keyword>
<dbReference type="Gene3D" id="3.30.110.20">
    <property type="entry name" value="Alba-like domain"/>
    <property type="match status" value="1"/>
</dbReference>
<protein>
    <submittedName>
        <fullName evidence="4">Uncharacterized protein</fullName>
    </submittedName>
</protein>
<evidence type="ECO:0000256" key="2">
    <source>
        <dbReference type="ARBA" id="ARBA00022694"/>
    </source>
</evidence>
<dbReference type="eggNOG" id="ENOG502S59H">
    <property type="taxonomic scope" value="Eukaryota"/>
</dbReference>
<dbReference type="InterPro" id="IPR036882">
    <property type="entry name" value="Alba-like_dom_sf"/>
</dbReference>
<dbReference type="Proteomes" id="UP000011777">
    <property type="component" value="Unassembled WGS sequence"/>
</dbReference>
<dbReference type="PANTHER" id="PTHR28256:SF1">
    <property type="entry name" value="RIBONUCLEASES P_MRP PROTEIN SUBUNIT POP7"/>
    <property type="match status" value="1"/>
</dbReference>
<dbReference type="InterPro" id="IPR014612">
    <property type="entry name" value="Pop7/Rpp20"/>
</dbReference>
<comment type="caution">
    <text evidence="4">The sequence shown here is derived from an EMBL/GenBank/DDBJ whole genome shotgun (WGS) entry which is preliminary data.</text>
</comment>
<sequence length="146" mass="17096">MGKRIEGKHIKHSSNLKPFTETENKSIFLIKSSTPYISALKQITKLLNNFTKSKNVKKFQNESFKNVKYVTVKGMSKTIEKTLNLAIHFQDKNYKVDILTGSVKVLDEFVPTKNVPEEEEDEDDDRIYQKRMVSSIEVRIWIRRDQ</sequence>
<reference evidence="4 5" key="1">
    <citation type="submission" date="2013-02" db="EMBL/GenBank/DDBJ databases">
        <title>Genome sequence of Candida maltosa Xu316, a potential industrial strain for xylitol and ethanol production.</title>
        <authorList>
            <person name="Yu J."/>
            <person name="Wang Q."/>
            <person name="Geng X."/>
            <person name="Bao W."/>
            <person name="He P."/>
            <person name="Cai J."/>
        </authorList>
    </citation>
    <scope>NUCLEOTIDE SEQUENCE [LARGE SCALE GENOMIC DNA]</scope>
    <source>
        <strain evidence="5">Xu316</strain>
    </source>
</reference>
<dbReference type="GO" id="GO:0000172">
    <property type="term" value="C:ribonuclease MRP complex"/>
    <property type="evidence" value="ECO:0007669"/>
    <property type="project" value="InterPro"/>
</dbReference>
<dbReference type="HOGENOM" id="CLU_133944_0_0_1"/>
<dbReference type="OMA" id="GQADIDM"/>
<gene>
    <name evidence="4" type="ORF">G210_0963</name>
</gene>
<dbReference type="GO" id="GO:0003723">
    <property type="term" value="F:RNA binding"/>
    <property type="evidence" value="ECO:0007669"/>
    <property type="project" value="TreeGrafter"/>
</dbReference>
<comment type="subcellular location">
    <subcellularLocation>
        <location evidence="1">Nucleus</location>
    </subcellularLocation>
</comment>
<dbReference type="GO" id="GO:0004526">
    <property type="term" value="F:ribonuclease P activity"/>
    <property type="evidence" value="ECO:0007669"/>
    <property type="project" value="TreeGrafter"/>
</dbReference>
<keyword evidence="5" id="KW-1185">Reference proteome</keyword>
<dbReference type="GO" id="GO:0000294">
    <property type="term" value="P:nuclear-transcribed mRNA catabolic process, RNase MRP-dependent"/>
    <property type="evidence" value="ECO:0007669"/>
    <property type="project" value="TreeGrafter"/>
</dbReference>
<keyword evidence="2" id="KW-0819">tRNA processing</keyword>
<dbReference type="EMBL" id="AOGT01001099">
    <property type="protein sequence ID" value="EMG48468.1"/>
    <property type="molecule type" value="Genomic_DNA"/>
</dbReference>
<evidence type="ECO:0000256" key="3">
    <source>
        <dbReference type="ARBA" id="ARBA00023242"/>
    </source>
</evidence>
<accession>M3J8N5</accession>
<evidence type="ECO:0000313" key="4">
    <source>
        <dbReference type="EMBL" id="EMG48468.1"/>
    </source>
</evidence>
<dbReference type="GO" id="GO:0006364">
    <property type="term" value="P:rRNA processing"/>
    <property type="evidence" value="ECO:0007669"/>
    <property type="project" value="TreeGrafter"/>
</dbReference>
<dbReference type="InterPro" id="IPR020241">
    <property type="entry name" value="RNase_P/MRP_Pop7_fungi"/>
</dbReference>
<proteinExistence type="predicted"/>
<dbReference type="GO" id="GO:0001682">
    <property type="term" value="P:tRNA 5'-leader removal"/>
    <property type="evidence" value="ECO:0007669"/>
    <property type="project" value="InterPro"/>
</dbReference>
<dbReference type="PANTHER" id="PTHR28256">
    <property type="entry name" value="RIBONUCLEASES P/MRP PROTEIN SUBUNIT POP7"/>
    <property type="match status" value="1"/>
</dbReference>
<dbReference type="Pfam" id="PF12328">
    <property type="entry name" value="Rpp20"/>
    <property type="match status" value="1"/>
</dbReference>
<name>M3J8N5_CANMX</name>
<dbReference type="GO" id="GO:0005655">
    <property type="term" value="C:nucleolar ribonuclease P complex"/>
    <property type="evidence" value="ECO:0007669"/>
    <property type="project" value="InterPro"/>
</dbReference>
<dbReference type="OrthoDB" id="5416589at2759"/>
<evidence type="ECO:0000313" key="5">
    <source>
        <dbReference type="Proteomes" id="UP000011777"/>
    </source>
</evidence>
<dbReference type="GO" id="GO:0034965">
    <property type="term" value="P:intronic box C/D snoRNA processing"/>
    <property type="evidence" value="ECO:0007669"/>
    <property type="project" value="TreeGrafter"/>
</dbReference>
<dbReference type="AlphaFoldDB" id="M3J8N5"/>
<dbReference type="STRING" id="1245528.M3J8N5"/>
<evidence type="ECO:0000256" key="1">
    <source>
        <dbReference type="ARBA" id="ARBA00004123"/>
    </source>
</evidence>
<organism evidence="4 5">
    <name type="scientific">Candida maltosa (strain Xu316)</name>
    <name type="common">Yeast</name>
    <dbReference type="NCBI Taxonomy" id="1245528"/>
    <lineage>
        <taxon>Eukaryota</taxon>
        <taxon>Fungi</taxon>
        <taxon>Dikarya</taxon>
        <taxon>Ascomycota</taxon>
        <taxon>Saccharomycotina</taxon>
        <taxon>Pichiomycetes</taxon>
        <taxon>Debaryomycetaceae</taxon>
        <taxon>Candida/Lodderomyces clade</taxon>
        <taxon>Candida</taxon>
    </lineage>
</organism>
<dbReference type="GO" id="GO:0000171">
    <property type="term" value="F:ribonuclease MRP activity"/>
    <property type="evidence" value="ECO:0007669"/>
    <property type="project" value="TreeGrafter"/>
</dbReference>